<dbReference type="PANTHER" id="PTHR48081:SF8">
    <property type="entry name" value="ALPHA_BETA HYDROLASE FOLD-3 DOMAIN-CONTAINING PROTEIN-RELATED"/>
    <property type="match status" value="1"/>
</dbReference>
<dbReference type="Pfam" id="PF00934">
    <property type="entry name" value="PE"/>
    <property type="match status" value="1"/>
</dbReference>
<keyword evidence="3" id="KW-1185">Reference proteome</keyword>
<dbReference type="Gene3D" id="3.40.50.1820">
    <property type="entry name" value="alpha/beta hydrolase"/>
    <property type="match status" value="1"/>
</dbReference>
<dbReference type="InterPro" id="IPR029058">
    <property type="entry name" value="AB_hydrolase_fold"/>
</dbReference>
<proteinExistence type="predicted"/>
<dbReference type="Gene3D" id="1.10.287.850">
    <property type="entry name" value="HP0062-like domain"/>
    <property type="match status" value="1"/>
</dbReference>
<dbReference type="RefSeq" id="WP_085236325.1">
    <property type="nucleotide sequence ID" value="NZ_AP022613.1"/>
</dbReference>
<dbReference type="InterPro" id="IPR050300">
    <property type="entry name" value="GDXG_lipolytic_enzyme"/>
</dbReference>
<dbReference type="EMBL" id="AP022613">
    <property type="protein sequence ID" value="BBZ37177.1"/>
    <property type="molecule type" value="Genomic_DNA"/>
</dbReference>
<protein>
    <submittedName>
        <fullName evidence="2">Uncharacterized protein</fullName>
    </submittedName>
</protein>
<reference evidence="2 3" key="1">
    <citation type="journal article" date="2019" name="Emerg. Microbes Infect.">
        <title>Comprehensive subspecies identification of 175 nontuberculous mycobacteria species based on 7547 genomic profiles.</title>
        <authorList>
            <person name="Matsumoto Y."/>
            <person name="Kinjo T."/>
            <person name="Motooka D."/>
            <person name="Nabeya D."/>
            <person name="Jung N."/>
            <person name="Uechi K."/>
            <person name="Horii T."/>
            <person name="Iida T."/>
            <person name="Fujita J."/>
            <person name="Nakamura S."/>
        </authorList>
    </citation>
    <scope>NUCLEOTIDE SEQUENCE [LARGE SCALE GENOMIC DNA]</scope>
    <source>
        <strain evidence="2 3">JCM 14738</strain>
    </source>
</reference>
<dbReference type="InterPro" id="IPR013094">
    <property type="entry name" value="AB_hydrolase_3"/>
</dbReference>
<name>A0A1X1SSG6_9MYCO</name>
<dbReference type="Proteomes" id="UP000467385">
    <property type="component" value="Chromosome"/>
</dbReference>
<dbReference type="InterPro" id="IPR038332">
    <property type="entry name" value="PPE_sf"/>
</dbReference>
<organism evidence="2 3">
    <name type="scientific">Mycobacterium conspicuum</name>
    <dbReference type="NCBI Taxonomy" id="44010"/>
    <lineage>
        <taxon>Bacteria</taxon>
        <taxon>Bacillati</taxon>
        <taxon>Actinomycetota</taxon>
        <taxon>Actinomycetes</taxon>
        <taxon>Mycobacteriales</taxon>
        <taxon>Mycobacteriaceae</taxon>
        <taxon>Mycobacterium</taxon>
    </lineage>
</organism>
<gene>
    <name evidence="2" type="primary">PE_1</name>
    <name evidence="2" type="ORF">MCNS_02400</name>
</gene>
<evidence type="ECO:0000313" key="3">
    <source>
        <dbReference type="Proteomes" id="UP000467385"/>
    </source>
</evidence>
<dbReference type="SUPFAM" id="SSF53474">
    <property type="entry name" value="alpha/beta-Hydrolases"/>
    <property type="match status" value="1"/>
</dbReference>
<sequence>MSYVITAPQMLASAATDLAGIGSSLGEANAAAAASTTKVLSAAADEVSAAIARLFSEHAQGFQAVSARASAFHDQLVRSLHASAQAYAGAEAQAIDTLKTAIFGSAAISPVPATQHPTFSGKPSLTLRIETGAMRQVRNVLTLSGIYDQMGNPNSLADRLFAGNALRPLFSTSPPKLLTALLGETVQYTTYDGMSVVQITPAHPDGNYVVALHGGAFVWQPAIFSWLDYSVMAYQTGATFEVPIYPLLQQGGTAGAVVPQIAGFLSAEIAAHGAPHVSVLGDSAGANIGLAAVEYLVAHNETVPAALVLLSPAVDLTLTNPSLGLVHDPFLPAPGTSKYFDIFPRWAGNLALNDPLVSPLYGSLDGIPPTYVYAGSIDPAAPDALALAEKAVTESAPMSFVLANGGFHDWILLSPGGVRYWAQIEHELGA</sequence>
<dbReference type="STRING" id="44010.AWC00_27490"/>
<dbReference type="OrthoDB" id="9803828at2"/>
<dbReference type="PANTHER" id="PTHR48081">
    <property type="entry name" value="AB HYDROLASE SUPERFAMILY PROTEIN C4A8.06C"/>
    <property type="match status" value="1"/>
</dbReference>
<evidence type="ECO:0000313" key="2">
    <source>
        <dbReference type="EMBL" id="BBZ37177.1"/>
    </source>
</evidence>
<dbReference type="Pfam" id="PF07859">
    <property type="entry name" value="Abhydrolase_3"/>
    <property type="match status" value="1"/>
</dbReference>
<keyword evidence="1" id="KW-0378">Hydrolase</keyword>
<evidence type="ECO:0000256" key="1">
    <source>
        <dbReference type="ARBA" id="ARBA00022801"/>
    </source>
</evidence>
<dbReference type="GO" id="GO:0016787">
    <property type="term" value="F:hydrolase activity"/>
    <property type="evidence" value="ECO:0007669"/>
    <property type="project" value="UniProtKB-KW"/>
</dbReference>
<dbReference type="AlphaFoldDB" id="A0A1X1SSG6"/>
<dbReference type="InterPro" id="IPR000084">
    <property type="entry name" value="PE-PGRS_N"/>
</dbReference>
<accession>A0A1X1SSG6</accession>
<dbReference type="SUPFAM" id="SSF140459">
    <property type="entry name" value="PE/PPE dimer-like"/>
    <property type="match status" value="1"/>
</dbReference>